<dbReference type="InterPro" id="IPR027417">
    <property type="entry name" value="P-loop_NTPase"/>
</dbReference>
<dbReference type="Gene3D" id="1.20.1560.10">
    <property type="entry name" value="ABC transporter type 1, transmembrane domain"/>
    <property type="match status" value="1"/>
</dbReference>
<protein>
    <submittedName>
        <fullName evidence="10">ABC transporter ATP-binding protein</fullName>
    </submittedName>
</protein>
<dbReference type="Gene3D" id="3.40.50.300">
    <property type="entry name" value="P-loop containing nucleotide triphosphate hydrolases"/>
    <property type="match status" value="1"/>
</dbReference>
<dbReference type="InterPro" id="IPR003439">
    <property type="entry name" value="ABC_transporter-like_ATP-bd"/>
</dbReference>
<dbReference type="SMART" id="SM00382">
    <property type="entry name" value="AAA"/>
    <property type="match status" value="1"/>
</dbReference>
<evidence type="ECO:0000256" key="6">
    <source>
        <dbReference type="ARBA" id="ARBA00023136"/>
    </source>
</evidence>
<dbReference type="InterPro" id="IPR003593">
    <property type="entry name" value="AAA+_ATPase"/>
</dbReference>
<dbReference type="PROSITE" id="PS50929">
    <property type="entry name" value="ABC_TM1F"/>
    <property type="match status" value="1"/>
</dbReference>
<dbReference type="PROSITE" id="PS50893">
    <property type="entry name" value="ABC_TRANSPORTER_2"/>
    <property type="match status" value="1"/>
</dbReference>
<dbReference type="PANTHER" id="PTHR24221:SF654">
    <property type="entry name" value="ATP-BINDING CASSETTE SUB-FAMILY B MEMBER 6"/>
    <property type="match status" value="1"/>
</dbReference>
<feature type="domain" description="ABC transporter" evidence="8">
    <location>
        <begin position="323"/>
        <end position="528"/>
    </location>
</feature>
<name>A0A6A1Z5T0_9LACO</name>
<accession>A0A6A1Z5T0</accession>
<feature type="transmembrane region" description="Helical" evidence="7">
    <location>
        <begin position="147"/>
        <end position="168"/>
    </location>
</feature>
<dbReference type="Pfam" id="PF00664">
    <property type="entry name" value="ABC_membrane"/>
    <property type="match status" value="1"/>
</dbReference>
<dbReference type="SUPFAM" id="SSF90123">
    <property type="entry name" value="ABC transporter transmembrane region"/>
    <property type="match status" value="1"/>
</dbReference>
<dbReference type="GO" id="GO:0016887">
    <property type="term" value="F:ATP hydrolysis activity"/>
    <property type="evidence" value="ECO:0007669"/>
    <property type="project" value="InterPro"/>
</dbReference>
<evidence type="ECO:0000256" key="2">
    <source>
        <dbReference type="ARBA" id="ARBA00022692"/>
    </source>
</evidence>
<dbReference type="InterPro" id="IPR036640">
    <property type="entry name" value="ABC1_TM_sf"/>
</dbReference>
<comment type="subcellular location">
    <subcellularLocation>
        <location evidence="1">Cell membrane</location>
        <topology evidence="1">Multi-pass membrane protein</topology>
    </subcellularLocation>
</comment>
<feature type="transmembrane region" description="Helical" evidence="7">
    <location>
        <begin position="122"/>
        <end position="141"/>
    </location>
</feature>
<keyword evidence="4 10" id="KW-0067">ATP-binding</keyword>
<feature type="transmembrane region" description="Helical" evidence="7">
    <location>
        <begin position="233"/>
        <end position="258"/>
    </location>
</feature>
<dbReference type="InterPro" id="IPR017871">
    <property type="entry name" value="ABC_transporter-like_CS"/>
</dbReference>
<dbReference type="GO" id="GO:0140359">
    <property type="term" value="F:ABC-type transporter activity"/>
    <property type="evidence" value="ECO:0007669"/>
    <property type="project" value="InterPro"/>
</dbReference>
<dbReference type="AlphaFoldDB" id="A0A6A1Z5T0"/>
<evidence type="ECO:0000313" key="11">
    <source>
        <dbReference type="Proteomes" id="UP000430323"/>
    </source>
</evidence>
<organism evidence="10 11">
    <name type="scientific">Lactobacillus crispatus</name>
    <dbReference type="NCBI Taxonomy" id="47770"/>
    <lineage>
        <taxon>Bacteria</taxon>
        <taxon>Bacillati</taxon>
        <taxon>Bacillota</taxon>
        <taxon>Bacilli</taxon>
        <taxon>Lactobacillales</taxon>
        <taxon>Lactobacillaceae</taxon>
        <taxon>Lactobacillus</taxon>
    </lineage>
</organism>
<dbReference type="GO" id="GO:0034040">
    <property type="term" value="F:ATPase-coupled lipid transmembrane transporter activity"/>
    <property type="evidence" value="ECO:0007669"/>
    <property type="project" value="TreeGrafter"/>
</dbReference>
<evidence type="ECO:0000256" key="7">
    <source>
        <dbReference type="SAM" id="Phobius"/>
    </source>
</evidence>
<dbReference type="CDD" id="cd03228">
    <property type="entry name" value="ABCC_MRP_Like"/>
    <property type="match status" value="1"/>
</dbReference>
<keyword evidence="5 7" id="KW-1133">Transmembrane helix</keyword>
<comment type="caution">
    <text evidence="10">The sequence shown here is derived from an EMBL/GenBank/DDBJ whole genome shotgun (WGS) entry which is preliminary data.</text>
</comment>
<evidence type="ECO:0000256" key="1">
    <source>
        <dbReference type="ARBA" id="ARBA00004651"/>
    </source>
</evidence>
<gene>
    <name evidence="10" type="ORF">F8251_06835</name>
</gene>
<reference evidence="10 11" key="1">
    <citation type="submission" date="2019-09" db="EMBL/GenBank/DDBJ databases">
        <title>Investigation of probiotic properties of different lactic acid bacteria.</title>
        <authorList>
            <person name="Jaomanjaka F."/>
            <person name="Blanc P."/>
        </authorList>
    </citation>
    <scope>NUCLEOTIDE SEQUENCE [LARGE SCALE GENOMIC DNA]</scope>
    <source>
        <strain evidence="10 11">BIO6272</strain>
    </source>
</reference>
<dbReference type="EMBL" id="WBOB01000033">
    <property type="protein sequence ID" value="KAB1973169.1"/>
    <property type="molecule type" value="Genomic_DNA"/>
</dbReference>
<dbReference type="GO" id="GO:0005886">
    <property type="term" value="C:plasma membrane"/>
    <property type="evidence" value="ECO:0007669"/>
    <property type="project" value="UniProtKB-SubCell"/>
</dbReference>
<evidence type="ECO:0000259" key="8">
    <source>
        <dbReference type="PROSITE" id="PS50893"/>
    </source>
</evidence>
<dbReference type="Proteomes" id="UP000430323">
    <property type="component" value="Unassembled WGS sequence"/>
</dbReference>
<keyword evidence="2 7" id="KW-0812">Transmembrane</keyword>
<dbReference type="RefSeq" id="WP_151495503.1">
    <property type="nucleotide sequence ID" value="NZ_JBBOJP010000061.1"/>
</dbReference>
<keyword evidence="6 7" id="KW-0472">Membrane</keyword>
<dbReference type="InterPro" id="IPR011527">
    <property type="entry name" value="ABC1_TM_dom"/>
</dbReference>
<dbReference type="PROSITE" id="PS00211">
    <property type="entry name" value="ABC_TRANSPORTER_1"/>
    <property type="match status" value="1"/>
</dbReference>
<sequence length="528" mass="58891">MQFTLKFANKKKLALYALLACISACGNVVIAYVTKIMLNSAQYHRGSLKQLIFIAALGAASLIIIMFLNFAYRYLRSDITRDINLKLKEKTITYLIAQQNDSQKDGLNLMTNDLKQIETLKITNELMIISEFAAFTISIFVGLINSWLLTIIFVIATVIPGFIQKIFIKDIQNKSAVWEKQNAEYTQATVDAINGSKTAMLYDAQIPVVSYVINRAKEMEDALRALNYTQGAISTLIITIADIFSFIIPFLIGAILMFNGQIGAGTLVMIVQLSNDFINPITMIFDQLNQIRSTKPIWDKVEQALKFKGSPTSPESASTFNELKVKNLSYSVNNKNILNKVNFNVKAGEKILLMAPSGFGKTTLLKLLAGQLSPSTGSIIIDQNNLTSNWQKSHEYFGYINQKPFMFDRSLLFNLTLGQKYSNNELQNAIKSAGLAELVKEKGLDYQIGQNGNNLSGGQIQRVEIARAILAKRPVLLADEATSALDNDLSLQIHKTLLENPNFAVIEVAHKISKQERAMFDRIINLDN</sequence>
<feature type="transmembrane region" description="Helical" evidence="7">
    <location>
        <begin position="51"/>
        <end position="72"/>
    </location>
</feature>
<dbReference type="SUPFAM" id="SSF52540">
    <property type="entry name" value="P-loop containing nucleoside triphosphate hydrolases"/>
    <property type="match status" value="1"/>
</dbReference>
<dbReference type="PANTHER" id="PTHR24221">
    <property type="entry name" value="ATP-BINDING CASSETTE SUB-FAMILY B"/>
    <property type="match status" value="1"/>
</dbReference>
<evidence type="ECO:0000256" key="5">
    <source>
        <dbReference type="ARBA" id="ARBA00022989"/>
    </source>
</evidence>
<evidence type="ECO:0000256" key="3">
    <source>
        <dbReference type="ARBA" id="ARBA00022741"/>
    </source>
</evidence>
<feature type="domain" description="ABC transmembrane type-1" evidence="9">
    <location>
        <begin position="14"/>
        <end position="293"/>
    </location>
</feature>
<keyword evidence="3" id="KW-0547">Nucleotide-binding</keyword>
<evidence type="ECO:0000259" key="9">
    <source>
        <dbReference type="PROSITE" id="PS50929"/>
    </source>
</evidence>
<evidence type="ECO:0000256" key="4">
    <source>
        <dbReference type="ARBA" id="ARBA00022840"/>
    </source>
</evidence>
<dbReference type="GO" id="GO:0005524">
    <property type="term" value="F:ATP binding"/>
    <property type="evidence" value="ECO:0007669"/>
    <property type="project" value="UniProtKB-KW"/>
</dbReference>
<dbReference type="InterPro" id="IPR039421">
    <property type="entry name" value="Type_1_exporter"/>
</dbReference>
<evidence type="ECO:0000313" key="10">
    <source>
        <dbReference type="EMBL" id="KAB1973169.1"/>
    </source>
</evidence>
<proteinExistence type="predicted"/>
<dbReference type="Pfam" id="PF00005">
    <property type="entry name" value="ABC_tran"/>
    <property type="match status" value="1"/>
</dbReference>